<name>A0ABW4HCE3_9FLAO</name>
<keyword evidence="2" id="KW-1185">Reference proteome</keyword>
<evidence type="ECO:0000313" key="1">
    <source>
        <dbReference type="EMBL" id="MFD1602941.1"/>
    </source>
</evidence>
<reference evidence="2" key="1">
    <citation type="journal article" date="2019" name="Int. J. Syst. Evol. Microbiol.">
        <title>The Global Catalogue of Microorganisms (GCM) 10K type strain sequencing project: providing services to taxonomists for standard genome sequencing and annotation.</title>
        <authorList>
            <consortium name="The Broad Institute Genomics Platform"/>
            <consortium name="The Broad Institute Genome Sequencing Center for Infectious Disease"/>
            <person name="Wu L."/>
            <person name="Ma J."/>
        </authorList>
    </citation>
    <scope>NUCLEOTIDE SEQUENCE [LARGE SCALE GENOMIC DNA]</scope>
    <source>
        <strain evidence="2">CCUG 70865</strain>
    </source>
</reference>
<dbReference type="EMBL" id="JBHUDZ010000009">
    <property type="protein sequence ID" value="MFD1602941.1"/>
    <property type="molecule type" value="Genomic_DNA"/>
</dbReference>
<organism evidence="1 2">
    <name type="scientific">Flavobacterium artemisiae</name>
    <dbReference type="NCBI Taxonomy" id="2126556"/>
    <lineage>
        <taxon>Bacteria</taxon>
        <taxon>Pseudomonadati</taxon>
        <taxon>Bacteroidota</taxon>
        <taxon>Flavobacteriia</taxon>
        <taxon>Flavobacteriales</taxon>
        <taxon>Flavobacteriaceae</taxon>
        <taxon>Flavobacterium</taxon>
    </lineage>
</organism>
<evidence type="ECO:0000313" key="2">
    <source>
        <dbReference type="Proteomes" id="UP001597138"/>
    </source>
</evidence>
<accession>A0ABW4HCE3</accession>
<protein>
    <submittedName>
        <fullName evidence="1">Uncharacterized protein</fullName>
    </submittedName>
</protein>
<dbReference type="Proteomes" id="UP001597138">
    <property type="component" value="Unassembled WGS sequence"/>
</dbReference>
<sequence length="105" mass="12449">MRNSKKGDKYRIMQYLSPITEESTLNVWHLAILTAILYLGCQQGKRRKIRVSRKNIMAVSHISTFPTYHKYFKELQDLGYFRYIPSYHPGVRSEVVLNKKRLSKI</sequence>
<gene>
    <name evidence="1" type="ORF">ACFSC2_09355</name>
</gene>
<dbReference type="RefSeq" id="WP_379814253.1">
    <property type="nucleotide sequence ID" value="NZ_JBHUDZ010000009.1"/>
</dbReference>
<proteinExistence type="predicted"/>
<comment type="caution">
    <text evidence="1">The sequence shown here is derived from an EMBL/GenBank/DDBJ whole genome shotgun (WGS) entry which is preliminary data.</text>
</comment>